<reference evidence="9" key="1">
    <citation type="submission" date="2016-10" db="EMBL/GenBank/DDBJ databases">
        <authorList>
            <person name="Varghese N."/>
            <person name="Submissions S."/>
        </authorList>
    </citation>
    <scope>NUCLEOTIDE SEQUENCE [LARGE SCALE GENOMIC DNA]</scope>
    <source>
        <strain evidence="9">ATCC 43811</strain>
    </source>
</reference>
<gene>
    <name evidence="6" type="primary">smc</name>
    <name evidence="8" type="ORF">SAMN02745150_00241</name>
</gene>
<dbReference type="GO" id="GO:0006260">
    <property type="term" value="P:DNA replication"/>
    <property type="evidence" value="ECO:0007669"/>
    <property type="project" value="UniProtKB-UniRule"/>
</dbReference>
<dbReference type="Proteomes" id="UP000240042">
    <property type="component" value="Unassembled WGS sequence"/>
</dbReference>
<feature type="coiled-coil region" evidence="6">
    <location>
        <begin position="703"/>
        <end position="765"/>
    </location>
</feature>
<dbReference type="AlphaFoldDB" id="A0A1I1D7P7"/>
<evidence type="ECO:0000313" key="8">
    <source>
        <dbReference type="EMBL" id="SFB69098.1"/>
    </source>
</evidence>
<comment type="domain">
    <text evidence="6">Contains large globular domains required for ATP hydrolysis at each terminus and a third globular domain forming a flexible hinge near the middle of the molecule. These domains are separated by coiled-coil structures.</text>
</comment>
<keyword evidence="4 6" id="KW-0175">Coiled coil</keyword>
<evidence type="ECO:0000256" key="5">
    <source>
        <dbReference type="ARBA" id="ARBA00023125"/>
    </source>
</evidence>
<dbReference type="GO" id="GO:0007059">
    <property type="term" value="P:chromosome segregation"/>
    <property type="evidence" value="ECO:0007669"/>
    <property type="project" value="UniProtKB-UniRule"/>
</dbReference>
<dbReference type="GO" id="GO:0005737">
    <property type="term" value="C:cytoplasm"/>
    <property type="evidence" value="ECO:0007669"/>
    <property type="project" value="UniProtKB-SubCell"/>
</dbReference>
<dbReference type="InterPro" id="IPR024704">
    <property type="entry name" value="SMC"/>
</dbReference>
<sequence>MAVYLKSLDLQGFKSFGTKTHIEFSDGITGIVGPNGCGKSNVIEAMKWVLGEQSAKSLRGDKMQDIIFAGTKHRSASGMAEVSLTLNNELNWLSIDYPEVSIGRRVFRSGEGQYFVNGVRSRLKDTVELFLDTGVGRDSYAIFEQGKIDRLLSESAEERRILFEDFAGISKFKFRKEEAEKKLNQARENLDRLQETLNRLEKEIASLELQAQDADAYNHLNSVLRETEVKFEVSRVLNMRKEIERRERDAITLKNALQPLSDALNDLEIQMVLSDEALGEKEQLFGKMNEKYIRLEKELTEAKTRYNSAERNIKDSRNRLIELDLRAQQDLDRMEEWEDTLADKRDAVSDAEKKQAKAKELLLQAENIQQELKNKTDCAEQALLEASQAAGFKKAVTRDDIDTLRREIAEIHGQLFVFESDVIRFDDIKKNKAHTLNREEEEFLKLERALNTASTERKLFSERKKNARQETELLERTIQELQKQYKLAQVEEKNCDAKILSAIDAQMNALKRFHLEEPHLTAELNAYLSKTEQSISMGKGITMQDFLDLKSLLEANKQAYDHLLSAFFGEGGAFTEKLALTEEIEKLSDQLDREKEKYDKQRSCLSEIEREENEQIRVRNQLESEYKTIERDLKKTKADFEQAQFQGDQTRRELESARKILQAKEKLSEEIETIIADYDKQHQWLRQEHGHHQDELAQARIGFGSAEAQAKALQSDIRLLEQRLDDIRRSIDTYESDKKNLSRTITELEEEMEDLLAEQEDLAPELSRLRDAMGRNADEINDLKRSKKVLELIHKDNLEKFTKLQLRESEIEGSLAERRETLEAMRQSLREQFKIGENDIALEESDTVDHLNKTIREYRNRLNQMGGVNLLAIEQFQAAKDQYTELLRQKTDIETAADDTESLIKETNRESAERFNKAFEEIRRSFKDLFSELFDGGRADLILKDKNDPLNSGIDIMAEPPGQKFQSVSLLSGGQRAMVAIAVIFSILKLKPTPFVILDEMDAPLDDENIERFKKLLVRFKGTSQFVIVSHSKSTLEACDVLFAVTMEELGCSKVLSVAFDETEQLLFAE</sequence>
<dbReference type="GO" id="GO:0030261">
    <property type="term" value="P:chromosome condensation"/>
    <property type="evidence" value="ECO:0007669"/>
    <property type="project" value="InterPro"/>
</dbReference>
<dbReference type="SUPFAM" id="SSF57997">
    <property type="entry name" value="Tropomyosin"/>
    <property type="match status" value="1"/>
</dbReference>
<keyword evidence="3 6" id="KW-0067">ATP-binding</keyword>
<evidence type="ECO:0000256" key="4">
    <source>
        <dbReference type="ARBA" id="ARBA00023054"/>
    </source>
</evidence>
<feature type="coiled-coil region" evidence="6">
    <location>
        <begin position="169"/>
        <end position="217"/>
    </location>
</feature>
<name>A0A1I1D7P7_BREAD</name>
<dbReference type="Gene3D" id="3.40.50.300">
    <property type="entry name" value="P-loop containing nucleotide triphosphate hydrolases"/>
    <property type="match status" value="2"/>
</dbReference>
<dbReference type="EMBL" id="FOKY01000001">
    <property type="protein sequence ID" value="SFB69098.1"/>
    <property type="molecule type" value="Genomic_DNA"/>
</dbReference>
<dbReference type="RefSeq" id="WP_159428121.1">
    <property type="nucleotide sequence ID" value="NZ_FOKY01000001.1"/>
</dbReference>
<comment type="subunit">
    <text evidence="6">Homodimer.</text>
</comment>
<feature type="coiled-coil region" evidence="6">
    <location>
        <begin position="577"/>
        <end position="646"/>
    </location>
</feature>
<evidence type="ECO:0000259" key="7">
    <source>
        <dbReference type="Pfam" id="PF02463"/>
    </source>
</evidence>
<feature type="coiled-coil region" evidence="6">
    <location>
        <begin position="285"/>
        <end position="385"/>
    </location>
</feature>
<evidence type="ECO:0000256" key="1">
    <source>
        <dbReference type="ARBA" id="ARBA00022490"/>
    </source>
</evidence>
<dbReference type="GO" id="GO:0016887">
    <property type="term" value="F:ATP hydrolysis activity"/>
    <property type="evidence" value="ECO:0007669"/>
    <property type="project" value="InterPro"/>
</dbReference>
<dbReference type="SUPFAM" id="SSF52540">
    <property type="entry name" value="P-loop containing nucleoside triphosphate hydrolases"/>
    <property type="match status" value="1"/>
</dbReference>
<evidence type="ECO:0000313" key="9">
    <source>
        <dbReference type="Proteomes" id="UP000240042"/>
    </source>
</evidence>
<dbReference type="GO" id="GO:0003677">
    <property type="term" value="F:DNA binding"/>
    <property type="evidence" value="ECO:0007669"/>
    <property type="project" value="UniProtKB-UniRule"/>
</dbReference>
<evidence type="ECO:0000256" key="2">
    <source>
        <dbReference type="ARBA" id="ARBA00022741"/>
    </source>
</evidence>
<accession>A0A1I1D7P7</accession>
<evidence type="ECO:0000256" key="3">
    <source>
        <dbReference type="ARBA" id="ARBA00022840"/>
    </source>
</evidence>
<keyword evidence="1 6" id="KW-0963">Cytoplasm</keyword>
<comment type="function">
    <text evidence="6">Required for chromosome condensation and partitioning.</text>
</comment>
<keyword evidence="9" id="KW-1185">Reference proteome</keyword>
<dbReference type="InterPro" id="IPR011890">
    <property type="entry name" value="SMC_prok"/>
</dbReference>
<comment type="similarity">
    <text evidence="6">Belongs to the SMC family.</text>
</comment>
<dbReference type="HAMAP" id="MF_01894">
    <property type="entry name" value="Smc_prok"/>
    <property type="match status" value="1"/>
</dbReference>
<dbReference type="Pfam" id="PF02463">
    <property type="entry name" value="SMC_N"/>
    <property type="match status" value="1"/>
</dbReference>
<dbReference type="OrthoDB" id="9808768at2"/>
<dbReference type="GO" id="GO:0007062">
    <property type="term" value="P:sister chromatid cohesion"/>
    <property type="evidence" value="ECO:0007669"/>
    <property type="project" value="InterPro"/>
</dbReference>
<evidence type="ECO:0000256" key="6">
    <source>
        <dbReference type="HAMAP-Rule" id="MF_01894"/>
    </source>
</evidence>
<dbReference type="STRING" id="34097.SAMN02745150_00241"/>
<dbReference type="GO" id="GO:0005524">
    <property type="term" value="F:ATP binding"/>
    <property type="evidence" value="ECO:0007669"/>
    <property type="project" value="UniProtKB-UniRule"/>
</dbReference>
<keyword evidence="5 6" id="KW-0238">DNA-binding</keyword>
<protein>
    <recommendedName>
        <fullName evidence="6">Chromosome partition protein Smc</fullName>
    </recommendedName>
</protein>
<organism evidence="8 9">
    <name type="scientific">Brevinema andersonii</name>
    <dbReference type="NCBI Taxonomy" id="34097"/>
    <lineage>
        <taxon>Bacteria</taxon>
        <taxon>Pseudomonadati</taxon>
        <taxon>Spirochaetota</taxon>
        <taxon>Spirochaetia</taxon>
        <taxon>Brevinematales</taxon>
        <taxon>Brevinemataceae</taxon>
        <taxon>Brevinema</taxon>
    </lineage>
</organism>
<dbReference type="InterPro" id="IPR027417">
    <property type="entry name" value="P-loop_NTPase"/>
</dbReference>
<comment type="subcellular location">
    <subcellularLocation>
        <location evidence="6">Cytoplasm</location>
    </subcellularLocation>
</comment>
<dbReference type="InterPro" id="IPR003395">
    <property type="entry name" value="RecF/RecN/SMC_N"/>
</dbReference>
<keyword evidence="2 6" id="KW-0547">Nucleotide-binding</keyword>
<proteinExistence type="inferred from homology"/>
<feature type="coiled-coil region" evidence="6">
    <location>
        <begin position="436"/>
        <end position="498"/>
    </location>
</feature>
<dbReference type="PANTHER" id="PTHR43977">
    <property type="entry name" value="STRUCTURAL MAINTENANCE OF CHROMOSOMES PROTEIN 3"/>
    <property type="match status" value="1"/>
</dbReference>
<dbReference type="PIRSF" id="PIRSF005719">
    <property type="entry name" value="SMC"/>
    <property type="match status" value="1"/>
</dbReference>
<feature type="binding site" evidence="6">
    <location>
        <begin position="34"/>
        <end position="41"/>
    </location>
    <ligand>
        <name>ATP</name>
        <dbReference type="ChEBI" id="CHEBI:30616"/>
    </ligand>
</feature>
<feature type="domain" description="RecF/RecN/SMC N-terminal" evidence="7">
    <location>
        <begin position="4"/>
        <end position="1053"/>
    </location>
</feature>